<dbReference type="InterPro" id="IPR006342">
    <property type="entry name" value="FkbM_mtfrase"/>
</dbReference>
<gene>
    <name evidence="2" type="ORF">CKO45_24435</name>
</gene>
<dbReference type="Gene3D" id="3.40.50.150">
    <property type="entry name" value="Vaccinia Virus protein VP39"/>
    <property type="match status" value="1"/>
</dbReference>
<dbReference type="PANTHER" id="PTHR34203">
    <property type="entry name" value="METHYLTRANSFERASE, FKBM FAMILY PROTEIN"/>
    <property type="match status" value="1"/>
</dbReference>
<dbReference type="Proteomes" id="UP000697995">
    <property type="component" value="Unassembled WGS sequence"/>
</dbReference>
<name>A0ABS1D3D0_9PROT</name>
<dbReference type="Pfam" id="PF05050">
    <property type="entry name" value="Methyltransf_21"/>
    <property type="match status" value="1"/>
</dbReference>
<dbReference type="RefSeq" id="WP_133222687.1">
    <property type="nucleotide sequence ID" value="NZ_NRSG01000291.1"/>
</dbReference>
<evidence type="ECO:0000259" key="1">
    <source>
        <dbReference type="Pfam" id="PF05050"/>
    </source>
</evidence>
<dbReference type="InterPro" id="IPR029063">
    <property type="entry name" value="SAM-dependent_MTases_sf"/>
</dbReference>
<dbReference type="EMBL" id="NRSG01000291">
    <property type="protein sequence ID" value="MBK1661362.1"/>
    <property type="molecule type" value="Genomic_DNA"/>
</dbReference>
<feature type="domain" description="Methyltransferase FkbM" evidence="1">
    <location>
        <begin position="54"/>
        <end position="195"/>
    </location>
</feature>
<evidence type="ECO:0000313" key="2">
    <source>
        <dbReference type="EMBL" id="MBK1661362.1"/>
    </source>
</evidence>
<organism evidence="2 3">
    <name type="scientific">Paracraurococcus ruber</name>
    <dbReference type="NCBI Taxonomy" id="77675"/>
    <lineage>
        <taxon>Bacteria</taxon>
        <taxon>Pseudomonadati</taxon>
        <taxon>Pseudomonadota</taxon>
        <taxon>Alphaproteobacteria</taxon>
        <taxon>Acetobacterales</taxon>
        <taxon>Roseomonadaceae</taxon>
        <taxon>Paracraurococcus</taxon>
    </lineage>
</organism>
<reference evidence="2 3" key="1">
    <citation type="journal article" date="2020" name="Microorganisms">
        <title>Osmotic Adaptation and Compatible Solute Biosynthesis of Phototrophic Bacteria as Revealed from Genome Analyses.</title>
        <authorList>
            <person name="Imhoff J.F."/>
            <person name="Rahn T."/>
            <person name="Kunzel S."/>
            <person name="Keller A."/>
            <person name="Neulinger S.C."/>
        </authorList>
    </citation>
    <scope>NUCLEOTIDE SEQUENCE [LARGE SCALE GENOMIC DNA]</scope>
    <source>
        <strain evidence="2 3">DSM 15382</strain>
    </source>
</reference>
<dbReference type="PANTHER" id="PTHR34203:SF15">
    <property type="entry name" value="SLL1173 PROTEIN"/>
    <property type="match status" value="1"/>
</dbReference>
<sequence>MIGTRDIRIGGRDWRVAGQAEDSFFQHADQHAAGMAEMAAVAAAVLPPDGVVLDVGANIGLSALALAPLLPRGRILAVEPSPATAEALRRTLALNGLEGQVAVEAVALGAAPGMAEFHAAAHSAGAHLMDAATLAADGLPKVRVPVETVDALATRHGLERLDFLKVDVEGFETEVFDGARETLARCRPVVFAEFNAWVLQCNRNQSPRAVLEDWLARFPVVHALRGDAAPMRVDARSLLDFLHDHLVVRGCADELVMGWDDAWVGRYRART</sequence>
<keyword evidence="3" id="KW-1185">Reference proteome</keyword>
<protein>
    <recommendedName>
        <fullName evidence="1">Methyltransferase FkbM domain-containing protein</fullName>
    </recommendedName>
</protein>
<dbReference type="NCBIfam" id="TIGR01444">
    <property type="entry name" value="fkbM_fam"/>
    <property type="match status" value="1"/>
</dbReference>
<proteinExistence type="predicted"/>
<evidence type="ECO:0000313" key="3">
    <source>
        <dbReference type="Proteomes" id="UP000697995"/>
    </source>
</evidence>
<comment type="caution">
    <text evidence="2">The sequence shown here is derived from an EMBL/GenBank/DDBJ whole genome shotgun (WGS) entry which is preliminary data.</text>
</comment>
<dbReference type="SUPFAM" id="SSF53335">
    <property type="entry name" value="S-adenosyl-L-methionine-dependent methyltransferases"/>
    <property type="match status" value="1"/>
</dbReference>
<dbReference type="InterPro" id="IPR052514">
    <property type="entry name" value="SAM-dependent_MTase"/>
</dbReference>
<accession>A0ABS1D3D0</accession>